<dbReference type="InterPro" id="IPR027417">
    <property type="entry name" value="P-loop_NTPase"/>
</dbReference>
<evidence type="ECO:0000256" key="10">
    <source>
        <dbReference type="SAM" id="MobiDB-lite"/>
    </source>
</evidence>
<dbReference type="WBParaSite" id="EgrG_001089300">
    <property type="protein sequence ID" value="EgrG_001089300"/>
    <property type="gene ID" value="EgrG_001089300"/>
</dbReference>
<evidence type="ECO:0000256" key="4">
    <source>
        <dbReference type="ARBA" id="ARBA00022741"/>
    </source>
</evidence>
<evidence type="ECO:0000256" key="7">
    <source>
        <dbReference type="ARBA" id="ARBA00023175"/>
    </source>
</evidence>
<reference evidence="12" key="2">
    <citation type="submission" date="2014-06" db="EMBL/GenBank/DDBJ databases">
        <authorList>
            <person name="Aslett M."/>
        </authorList>
    </citation>
    <scope>NUCLEOTIDE SEQUENCE</scope>
</reference>
<dbReference type="GO" id="GO:0008017">
    <property type="term" value="F:microtubule binding"/>
    <property type="evidence" value="ECO:0007669"/>
    <property type="project" value="InterPro"/>
</dbReference>
<organism evidence="12">
    <name type="scientific">Echinococcus granulosus</name>
    <name type="common">Hydatid tapeworm</name>
    <dbReference type="NCBI Taxonomy" id="6210"/>
    <lineage>
        <taxon>Eukaryota</taxon>
        <taxon>Metazoa</taxon>
        <taxon>Spiralia</taxon>
        <taxon>Lophotrochozoa</taxon>
        <taxon>Platyhelminthes</taxon>
        <taxon>Cestoda</taxon>
        <taxon>Eucestoda</taxon>
        <taxon>Cyclophyllidea</taxon>
        <taxon>Taeniidae</taxon>
        <taxon>Echinococcus</taxon>
        <taxon>Echinococcus granulosus group</taxon>
    </lineage>
</organism>
<dbReference type="InterPro" id="IPR047149">
    <property type="entry name" value="KIF11-like"/>
</dbReference>
<dbReference type="SUPFAM" id="SSF52540">
    <property type="entry name" value="P-loop containing nucleoside triphosphate hydrolases"/>
    <property type="match status" value="1"/>
</dbReference>
<feature type="compositionally biased region" description="Acidic residues" evidence="10">
    <location>
        <begin position="1343"/>
        <end position="1354"/>
    </location>
</feature>
<keyword evidence="7 9" id="KW-0505">Motor protein</keyword>
<feature type="compositionally biased region" description="Low complexity" evidence="10">
    <location>
        <begin position="827"/>
        <end position="842"/>
    </location>
</feature>
<name>A0A068WX99_ECHGR</name>
<dbReference type="GO" id="GO:0005876">
    <property type="term" value="C:spindle microtubule"/>
    <property type="evidence" value="ECO:0007669"/>
    <property type="project" value="TreeGrafter"/>
</dbReference>
<comment type="subcellular location">
    <subcellularLocation>
        <location evidence="1">Cytoplasm</location>
        <location evidence="1">Cytoskeleton</location>
        <location evidence="1">Spindle</location>
    </subcellularLocation>
</comment>
<evidence type="ECO:0000256" key="6">
    <source>
        <dbReference type="ARBA" id="ARBA00023054"/>
    </source>
</evidence>
<keyword evidence="6" id="KW-0175">Coiled coil</keyword>
<protein>
    <submittedName>
        <fullName evidence="12 14">Kinesin protein KIF20A</fullName>
    </submittedName>
</protein>
<feature type="compositionally biased region" description="Acidic residues" evidence="10">
    <location>
        <begin position="858"/>
        <end position="885"/>
    </location>
</feature>
<reference evidence="12 13" key="1">
    <citation type="journal article" date="2013" name="Nature">
        <title>The genomes of four tapeworm species reveal adaptations to parasitism.</title>
        <authorList>
            <person name="Tsai I.J."/>
            <person name="Zarowiecki M."/>
            <person name="Holroyd N."/>
            <person name="Garciarrubio A."/>
            <person name="Sanchez-Flores A."/>
            <person name="Brooks K.L."/>
            <person name="Tracey A."/>
            <person name="Bobes R.J."/>
            <person name="Fragoso G."/>
            <person name="Sciutto E."/>
            <person name="Aslett M."/>
            <person name="Beasley H."/>
            <person name="Bennett H.M."/>
            <person name="Cai J."/>
            <person name="Camicia F."/>
            <person name="Clark R."/>
            <person name="Cucher M."/>
            <person name="De Silva N."/>
            <person name="Day T.A."/>
            <person name="Deplazes P."/>
            <person name="Estrada K."/>
            <person name="Fernandez C."/>
            <person name="Holland P.W."/>
            <person name="Hou J."/>
            <person name="Hu S."/>
            <person name="Huckvale T."/>
            <person name="Hung S.S."/>
            <person name="Kamenetzky L."/>
            <person name="Keane J.A."/>
            <person name="Kiss F."/>
            <person name="Koziol U."/>
            <person name="Lambert O."/>
            <person name="Liu K."/>
            <person name="Luo X."/>
            <person name="Luo Y."/>
            <person name="Macchiaroli N."/>
            <person name="Nichol S."/>
            <person name="Paps J."/>
            <person name="Parkinson J."/>
            <person name="Pouchkina-Stantcheva N."/>
            <person name="Riddiford N."/>
            <person name="Rosenzvit M."/>
            <person name="Salinas G."/>
            <person name="Wasmuth J.D."/>
            <person name="Zamanian M."/>
            <person name="Zheng Y."/>
            <person name="Cai X."/>
            <person name="Soberon X."/>
            <person name="Olson P.D."/>
            <person name="Laclette J.P."/>
            <person name="Brehm K."/>
            <person name="Berriman M."/>
            <person name="Garciarrubio A."/>
            <person name="Bobes R.J."/>
            <person name="Fragoso G."/>
            <person name="Sanchez-Flores A."/>
            <person name="Estrada K."/>
            <person name="Cevallos M.A."/>
            <person name="Morett E."/>
            <person name="Gonzalez V."/>
            <person name="Portillo T."/>
            <person name="Ochoa-Leyva A."/>
            <person name="Jose M.V."/>
            <person name="Sciutto E."/>
            <person name="Landa A."/>
            <person name="Jimenez L."/>
            <person name="Valdes V."/>
            <person name="Carrero J.C."/>
            <person name="Larralde C."/>
            <person name="Morales-Montor J."/>
            <person name="Limon-Lason J."/>
            <person name="Soberon X."/>
            <person name="Laclette J.P."/>
        </authorList>
    </citation>
    <scope>NUCLEOTIDE SEQUENCE [LARGE SCALE GENOMIC DNA]</scope>
</reference>
<dbReference type="PROSITE" id="PS50067">
    <property type="entry name" value="KINESIN_MOTOR_2"/>
    <property type="match status" value="1"/>
</dbReference>
<dbReference type="PANTHER" id="PTHR47970">
    <property type="entry name" value="KINESIN-LIKE PROTEIN KIF11"/>
    <property type="match status" value="1"/>
</dbReference>
<feature type="compositionally biased region" description="Basic and acidic residues" evidence="10">
    <location>
        <begin position="848"/>
        <end position="857"/>
    </location>
</feature>
<evidence type="ECO:0000256" key="8">
    <source>
        <dbReference type="ARBA" id="ARBA00023212"/>
    </source>
</evidence>
<evidence type="ECO:0000256" key="3">
    <source>
        <dbReference type="ARBA" id="ARBA00022553"/>
    </source>
</evidence>
<dbReference type="EMBL" id="LK028589">
    <property type="protein sequence ID" value="CDS23130.1"/>
    <property type="molecule type" value="Genomic_DNA"/>
</dbReference>
<evidence type="ECO:0000259" key="11">
    <source>
        <dbReference type="PROSITE" id="PS50067"/>
    </source>
</evidence>
<comment type="similarity">
    <text evidence="9">Belongs to the TRAFAC class myosin-kinesin ATPase superfamily. Kinesin family.</text>
</comment>
<reference evidence="14" key="3">
    <citation type="submission" date="2020-10" db="UniProtKB">
        <authorList>
            <consortium name="WormBaseParasite"/>
        </authorList>
    </citation>
    <scope>IDENTIFICATION</scope>
</reference>
<gene>
    <name evidence="12" type="ORF">EgrG_001089300</name>
</gene>
<dbReference type="GO" id="GO:0005634">
    <property type="term" value="C:nucleus"/>
    <property type="evidence" value="ECO:0007669"/>
    <property type="project" value="TreeGrafter"/>
</dbReference>
<keyword evidence="5 9" id="KW-0067">ATP-binding</keyword>
<dbReference type="PRINTS" id="PR00380">
    <property type="entry name" value="KINESINHEAVY"/>
</dbReference>
<dbReference type="Pfam" id="PF00225">
    <property type="entry name" value="Kinesin"/>
    <property type="match status" value="1"/>
</dbReference>
<dbReference type="GO" id="GO:0008574">
    <property type="term" value="F:plus-end-directed microtubule motor activity"/>
    <property type="evidence" value="ECO:0007669"/>
    <property type="project" value="TreeGrafter"/>
</dbReference>
<evidence type="ECO:0000256" key="5">
    <source>
        <dbReference type="ARBA" id="ARBA00022840"/>
    </source>
</evidence>
<evidence type="ECO:0000256" key="9">
    <source>
        <dbReference type="PROSITE-ProRule" id="PRU00283"/>
    </source>
</evidence>
<evidence type="ECO:0000313" key="14">
    <source>
        <dbReference type="WBParaSite" id="EgrG_001089300"/>
    </source>
</evidence>
<dbReference type="Proteomes" id="UP000492820">
    <property type="component" value="Unassembled WGS sequence"/>
</dbReference>
<dbReference type="Gene3D" id="3.40.850.10">
    <property type="entry name" value="Kinesin motor domain"/>
    <property type="match status" value="1"/>
</dbReference>
<keyword evidence="2" id="KW-0963">Cytoplasm</keyword>
<dbReference type="GO" id="GO:0005524">
    <property type="term" value="F:ATP binding"/>
    <property type="evidence" value="ECO:0007669"/>
    <property type="project" value="UniProtKB-UniRule"/>
</dbReference>
<dbReference type="GO" id="GO:0090307">
    <property type="term" value="P:mitotic spindle assembly"/>
    <property type="evidence" value="ECO:0007669"/>
    <property type="project" value="TreeGrafter"/>
</dbReference>
<dbReference type="GO" id="GO:0072686">
    <property type="term" value="C:mitotic spindle"/>
    <property type="evidence" value="ECO:0007669"/>
    <property type="project" value="TreeGrafter"/>
</dbReference>
<sequence>MSLALSFASLRDQSFGVHPSFNFATLSRNLLGDFNERESSILQKDEQMPVYLRIRPLNPGEPSNKVLFACGATKVVLKPSVEDKGLRAGMFAFGQSSHEFTFSRVFGEVTTQAEIFKAVAAERVSEFLEGVNGLVFAYGTTSSGKTYSLQGRCTAFHPSFFPLTSSHIWSVRTGTAGNGGVIPRALECIFRSAALNPTERLVPRGFDEVQEVTEAEAEKRRREKALLLHLARTAESSSRSCAVSWESVRPPSEVKSSASTGGEAVARVEEECLEVSFAYKDSAAFCFWISFVEIYNEVVYDLLDPNFVSTVEKWSGASSSGLVGGGGVAVGGGGSFGVRRSPLDLRTDKRGNVFVKGVRWYTVTSAEEAYSLISVGRRCQRVGATRLNESSSRSHTILTLRALRSRRGAPIGVGAGAVGSSSLLSFCDLAGSERCAKAATLAQVQRLREANSINTSLLTLGKCIEALRHNQRRGGGGGNPRIVPYRESRLTRLFQNFFVAAGTGVGGRGRSRACLLVNAAPCAPLAEETLHSLRFSALAGQVLMSTAAPPPLPPPKAAPSESAAAAAASAAIQDQLRAQLLRQGFRLRWVCLSPLIAFMIALRVLSPFLLVFVVYEQEIVVFAFVCSGSLLGRRVNSSVGSVATLAAAASGETTMMRVEEVEETATVVRHGVSSGGDGDNGDGGIRRPLAEWVEKEAVEAELERLPREALVEMVHELLAAVAEALPAEVEAARSETRADVTATMGEELLRMEEQYELLLQNQEREFEARLVEEHRKQKQKQQRGRQRKGSETLGPHRQRGSCTSGADCTWASLTCVVGGEGEGEVEVGGSEVGGSETVESSGPWTREPSAKTRRMEEMGDELAEEVEAEAEADEETEKEEEEEECPSCAHYVKEVARLREELEEARGDLADQQDAIGVVMAQRDAFEVEVRRLEFLVQLAKQPLEVNPAKPASTAPTSAKATVTTSSTATSIFPPLLGAEVCHLFFRIFIHNSVSPASTGLVLADSVVAPSSLSTEEVTMFGKQQKQEKEQSSCVAKATHFFPPLMCSPDRVCVNGDVDADADIIPPTPDAVVAATAVASVVKQVEAEGEGGGVKVEAGAGSIARLRAESREVLSQLAHVQLDAEWSTRTKWDEEVKAEPVENGRPSKASGTSAARMASFLAHEAEAEAAAAAIARESALQSRCEALLRELSDARSAHEEVVVQLAEVQRRLTEYEANRELVCQYCKRETLDAEVQTEVVKVEVEVEEGDVVVSGRRGTRGRRRQGQRGRKTVVATKRETSALVVPSFEVAGVGELNDSDAENALCAQLARDLSRIQVDVAASAAAVGGGSGGGGDGDGVSTGEEEEEDGDEEVVERGEGKHGRRKRGGQRGEVKNRSVGGDVSTRVTRSMCVEGGGGESREEHQEVANVRRLAPLLEAREFVNLESDRVEELNCSGAGLHLCVAWVLMEQFVDVYINWTEEGRKTSALFFVSPVK</sequence>
<dbReference type="GO" id="GO:0007018">
    <property type="term" value="P:microtubule-based movement"/>
    <property type="evidence" value="ECO:0007669"/>
    <property type="project" value="InterPro"/>
</dbReference>
<dbReference type="GO" id="GO:0051231">
    <property type="term" value="P:spindle elongation"/>
    <property type="evidence" value="ECO:0007669"/>
    <property type="project" value="TreeGrafter"/>
</dbReference>
<dbReference type="SMART" id="SM00129">
    <property type="entry name" value="KISc"/>
    <property type="match status" value="1"/>
</dbReference>
<keyword evidence="3" id="KW-0597">Phosphoprotein</keyword>
<feature type="compositionally biased region" description="Basic residues" evidence="10">
    <location>
        <begin position="776"/>
        <end position="787"/>
    </location>
</feature>
<feature type="binding site" evidence="9">
    <location>
        <begin position="139"/>
        <end position="146"/>
    </location>
    <ligand>
        <name>ATP</name>
        <dbReference type="ChEBI" id="CHEBI:30616"/>
    </ligand>
</feature>
<keyword evidence="8" id="KW-0206">Cytoskeleton</keyword>
<dbReference type="InterPro" id="IPR036961">
    <property type="entry name" value="Kinesin_motor_dom_sf"/>
</dbReference>
<evidence type="ECO:0000256" key="2">
    <source>
        <dbReference type="ARBA" id="ARBA00022490"/>
    </source>
</evidence>
<dbReference type="InterPro" id="IPR001752">
    <property type="entry name" value="Kinesin_motor_dom"/>
</dbReference>
<proteinExistence type="inferred from homology"/>
<evidence type="ECO:0000313" key="13">
    <source>
        <dbReference type="Proteomes" id="UP000492820"/>
    </source>
</evidence>
<accession>A0A068WX99</accession>
<evidence type="ECO:0000256" key="1">
    <source>
        <dbReference type="ARBA" id="ARBA00004186"/>
    </source>
</evidence>
<feature type="region of interest" description="Disordered" evidence="10">
    <location>
        <begin position="772"/>
        <end position="804"/>
    </location>
</feature>
<dbReference type="PANTHER" id="PTHR47970:SF29">
    <property type="entry name" value="KINESIN FAMILY MEMBER 20B"/>
    <property type="match status" value="1"/>
</dbReference>
<evidence type="ECO:0000313" key="12">
    <source>
        <dbReference type="EMBL" id="CDS23130.1"/>
    </source>
</evidence>
<keyword evidence="4 9" id="KW-0547">Nucleotide-binding</keyword>
<dbReference type="OrthoDB" id="2403182at2759"/>
<feature type="region of interest" description="Disordered" evidence="10">
    <location>
        <begin position="822"/>
        <end position="886"/>
    </location>
</feature>
<feature type="domain" description="Kinesin motor" evidence="11">
    <location>
        <begin position="47"/>
        <end position="542"/>
    </location>
</feature>
<feature type="region of interest" description="Disordered" evidence="10">
    <location>
        <begin position="1325"/>
        <end position="1380"/>
    </location>
</feature>
<feature type="compositionally biased region" description="Gly residues" evidence="10">
    <location>
        <begin position="1327"/>
        <end position="1340"/>
    </location>
</feature>